<organism evidence="2 3">
    <name type="scientific">Massilia atriviolacea</name>
    <dbReference type="NCBI Taxonomy" id="2495579"/>
    <lineage>
        <taxon>Bacteria</taxon>
        <taxon>Pseudomonadati</taxon>
        <taxon>Pseudomonadota</taxon>
        <taxon>Betaproteobacteria</taxon>
        <taxon>Burkholderiales</taxon>
        <taxon>Oxalobacteraceae</taxon>
        <taxon>Telluria group</taxon>
        <taxon>Massilia</taxon>
    </lineage>
</organism>
<feature type="transmembrane region" description="Helical" evidence="1">
    <location>
        <begin position="145"/>
        <end position="167"/>
    </location>
</feature>
<evidence type="ECO:0000313" key="2">
    <source>
        <dbReference type="EMBL" id="RSZ56192.1"/>
    </source>
</evidence>
<feature type="transmembrane region" description="Helical" evidence="1">
    <location>
        <begin position="173"/>
        <end position="194"/>
    </location>
</feature>
<gene>
    <name evidence="2" type="ORF">EJB06_25145</name>
</gene>
<dbReference type="EMBL" id="RXLQ01000017">
    <property type="protein sequence ID" value="RSZ56192.1"/>
    <property type="molecule type" value="Genomic_DNA"/>
</dbReference>
<name>A0A430HFB9_9BURK</name>
<proteinExistence type="predicted"/>
<reference evidence="2 3" key="1">
    <citation type="submission" date="2018-12" db="EMBL/GenBank/DDBJ databases">
        <authorList>
            <person name="Yang E."/>
        </authorList>
    </citation>
    <scope>NUCLEOTIDE SEQUENCE [LARGE SCALE GENOMIC DNA]</scope>
    <source>
        <strain evidence="2 3">SOD</strain>
    </source>
</reference>
<evidence type="ECO:0000313" key="3">
    <source>
        <dbReference type="Proteomes" id="UP000278085"/>
    </source>
</evidence>
<dbReference type="OrthoDB" id="8707889at2"/>
<dbReference type="Proteomes" id="UP000278085">
    <property type="component" value="Unassembled WGS sequence"/>
</dbReference>
<accession>A0A430HFB9</accession>
<comment type="caution">
    <text evidence="2">The sequence shown here is derived from an EMBL/GenBank/DDBJ whole genome shotgun (WGS) entry which is preliminary data.</text>
</comment>
<keyword evidence="1" id="KW-1133">Transmembrane helix</keyword>
<keyword evidence="1" id="KW-0812">Transmembrane</keyword>
<sequence length="260" mass="28535">MLTHPTAEYHGRQLFLVEGTLSELQMAATKTELLNKLASRLRHHGANADPSLAARHQALAEETCLFEFDDHHTHIFAAQLDGLTLYGMFDNANQLADGDVLRAVVARSGDLHYVHSVIRSADDLMLLPYGVYAGEQALVRSNRRAMWALIVGVWAVFEVALLVSMYAEGYAISATQFIAVSIMLLAMCAALGRLGHGSPYQIMPGGELAQAIFTVYGFPLPHDFNAHQGIALFPGRSSPFYETNAQVALARHRTRFRLGA</sequence>
<dbReference type="AlphaFoldDB" id="A0A430HFB9"/>
<dbReference type="RefSeq" id="WP_126076773.1">
    <property type="nucleotide sequence ID" value="NZ_CP051166.1"/>
</dbReference>
<protein>
    <submittedName>
        <fullName evidence="2">Uncharacterized protein</fullName>
    </submittedName>
</protein>
<keyword evidence="1" id="KW-0472">Membrane</keyword>
<keyword evidence="3" id="KW-1185">Reference proteome</keyword>
<evidence type="ECO:0000256" key="1">
    <source>
        <dbReference type="SAM" id="Phobius"/>
    </source>
</evidence>